<keyword evidence="1" id="KW-0472">Membrane</keyword>
<keyword evidence="1" id="KW-1133">Transmembrane helix</keyword>
<name>A0ABT4SSE6_9ACTN</name>
<organism evidence="2 3">
    <name type="scientific">Nonomuraea ferruginea</name>
    <dbReference type="NCBI Taxonomy" id="46174"/>
    <lineage>
        <taxon>Bacteria</taxon>
        <taxon>Bacillati</taxon>
        <taxon>Actinomycetota</taxon>
        <taxon>Actinomycetes</taxon>
        <taxon>Streptosporangiales</taxon>
        <taxon>Streptosporangiaceae</taxon>
        <taxon>Nonomuraea</taxon>
    </lineage>
</organism>
<evidence type="ECO:0000313" key="2">
    <source>
        <dbReference type="EMBL" id="MDA0639776.1"/>
    </source>
</evidence>
<keyword evidence="3" id="KW-1185">Reference proteome</keyword>
<dbReference type="RefSeq" id="WP_148036646.1">
    <property type="nucleotide sequence ID" value="NZ_BAABFD010000022.1"/>
</dbReference>
<accession>A0ABT4SSE6</accession>
<evidence type="ECO:0000313" key="3">
    <source>
        <dbReference type="Proteomes" id="UP001212498"/>
    </source>
</evidence>
<gene>
    <name evidence="2" type="ORF">OUY24_03995</name>
</gene>
<feature type="transmembrane region" description="Helical" evidence="1">
    <location>
        <begin position="52"/>
        <end position="74"/>
    </location>
</feature>
<sequence>MLKNHLRRDLRWLRRQARGDRRITVLVLTLVPAAWTRQLAPGDAMPEPELLFLLSAGLLAVSGAAWFTSAYFLARSARARREPVEVLRRVTRVSRAKEWAFIAAGAYVAWHVLQFVTVLVMT</sequence>
<reference evidence="2 3" key="1">
    <citation type="submission" date="2022-11" db="EMBL/GenBank/DDBJ databases">
        <title>Nonomuraea corallina sp. nov., a new species of the genus Nonomuraea isolated from sea side sediment in Thai sea.</title>
        <authorList>
            <person name="Ngamcharungchit C."/>
            <person name="Matsumoto A."/>
            <person name="Suriyachadkun C."/>
            <person name="Panbangred W."/>
            <person name="Inahashi Y."/>
            <person name="Intra B."/>
        </authorList>
    </citation>
    <scope>NUCLEOTIDE SEQUENCE [LARGE SCALE GENOMIC DNA]</scope>
    <source>
        <strain evidence="2 3">DSM 43553</strain>
    </source>
</reference>
<proteinExistence type="predicted"/>
<feature type="transmembrane region" description="Helical" evidence="1">
    <location>
        <begin position="99"/>
        <end position="121"/>
    </location>
</feature>
<dbReference type="EMBL" id="JAPNUD010000006">
    <property type="protein sequence ID" value="MDA0639776.1"/>
    <property type="molecule type" value="Genomic_DNA"/>
</dbReference>
<keyword evidence="1" id="KW-0812">Transmembrane</keyword>
<comment type="caution">
    <text evidence="2">The sequence shown here is derived from an EMBL/GenBank/DDBJ whole genome shotgun (WGS) entry which is preliminary data.</text>
</comment>
<dbReference type="Proteomes" id="UP001212498">
    <property type="component" value="Unassembled WGS sequence"/>
</dbReference>
<evidence type="ECO:0000256" key="1">
    <source>
        <dbReference type="SAM" id="Phobius"/>
    </source>
</evidence>
<protein>
    <submittedName>
        <fullName evidence="2">Uncharacterized protein</fullName>
    </submittedName>
</protein>